<accession>A0A1A9RZ57</accession>
<dbReference type="OrthoDB" id="9758052at2"/>
<feature type="domain" description="NAD-glutamate dehydrogenase ACT2" evidence="6">
    <location>
        <begin position="388"/>
        <end position="475"/>
    </location>
</feature>
<feature type="domain" description="NAD-glutamate dehydrogenase N-terminal ACT1" evidence="5">
    <location>
        <begin position="26"/>
        <end position="157"/>
    </location>
</feature>
<dbReference type="RefSeq" id="WP_067591238.1">
    <property type="nucleotide sequence ID" value="NZ_LXSL01000014.1"/>
</dbReference>
<feature type="region of interest" description="Disordered" evidence="2">
    <location>
        <begin position="480"/>
        <end position="517"/>
    </location>
</feature>
<dbReference type="EMBL" id="LXSL01000014">
    <property type="protein sequence ID" value="OAM29289.1"/>
    <property type="molecule type" value="Genomic_DNA"/>
</dbReference>
<dbReference type="GO" id="GO:0004069">
    <property type="term" value="F:L-aspartate:2-oxoglutarate aminotransferase activity"/>
    <property type="evidence" value="ECO:0007669"/>
    <property type="project" value="InterPro"/>
</dbReference>
<dbReference type="InterPro" id="IPR007780">
    <property type="entry name" value="NAD_Glu_DH_bac"/>
</dbReference>
<dbReference type="PANTHER" id="PTHR43403">
    <property type="entry name" value="NAD-SPECIFIC GLUTAMATE DEHYDROGENASE"/>
    <property type="match status" value="1"/>
</dbReference>
<evidence type="ECO:0000259" key="7">
    <source>
        <dbReference type="Pfam" id="PF21077"/>
    </source>
</evidence>
<dbReference type="InterPro" id="IPR049058">
    <property type="entry name" value="NAD_Glu_DH_HM2"/>
</dbReference>
<evidence type="ECO:0000313" key="9">
    <source>
        <dbReference type="Proteomes" id="UP000077885"/>
    </source>
</evidence>
<name>A0A1A9RZ57_9NEIS</name>
<dbReference type="InterPro" id="IPR028971">
    <property type="entry name" value="NAD-GDH_cat"/>
</dbReference>
<evidence type="ECO:0000259" key="4">
    <source>
        <dbReference type="Pfam" id="PF21074"/>
    </source>
</evidence>
<organism evidence="8 9">
    <name type="scientific">Eikenella longinqua</name>
    <dbReference type="NCBI Taxonomy" id="1795827"/>
    <lineage>
        <taxon>Bacteria</taxon>
        <taxon>Pseudomonadati</taxon>
        <taxon>Pseudomonadota</taxon>
        <taxon>Betaproteobacteria</taxon>
        <taxon>Neisseriales</taxon>
        <taxon>Neisseriaceae</taxon>
        <taxon>Eikenella</taxon>
    </lineage>
</organism>
<sequence>MSLPAPVLRLQDCARQQNFTEDFPPFLAGYYRQADFADLARYSDDALVAAADSHRKLAQEPRAAGKAVVRVSPTGDAVQHTLVEIVADDTPFLLDSLLMLLNREQRPPLAVLHSVWHVKRSDNGQAAAIQAEAHEGSAKETLAAFYLEGAEAAQDQELAEKIRLLLAELGMLAASEHKLRGQLLLVNQMILNEGRSHDAEIVSFLSWLADRNFLLMGFCEYDLVSQSGSPRLQPKADTAQGILTQNNSRFLADNFAALSDADKKQWLHSDRLLLDRSSHRSRIHRPAYYNLIGIQKLNASGQVIGQWCFIGLYTAPAYTGSIWDIPVLRRKAEHALKHFAFEDGSHNERQLRHLLQTYPRDELFETGEGELVETLGGLLALSRRPRTRLFARADLFKRYVSVLCYLPKEQFDSRLCQRIAGYLKTALAAESCEFAVQLADDSALACVPFLCHTNAARLPAFHSAKLEQHVARLVENAEADNAAAAAPQPEPAAEAPAEPQQAAPAAAPAPKADKPVAHAEADGAFSAAYREAFGPEQAIADLKHAAQLSDEQPVVATFGAQDNPVAPYAFRLYTPQISPSLSQTLPLIENMGLSVHTAVPYTLYTEDAAVGLTHFSAAASVPVQQAAEGGPAAAAELPELFAELWAGRVENDRFNALVLAAGISWRNSVLLRAIAKYLKQATLPFSQERIEQTLIRHGAIAAKLADLFAARLHPEEADDNRALMINSELTGLLADVPSLDDERIINAFRAVILAVCRTNFWQTDKAGYLKPEISLKIKSKDIPFLPKPHPMYEIWVYSPRVEGIHLRGSKVARGGLRWSDRFDDFRTEVLGLVKAQMVKNAVIVPSGSKGGFVCKQLPDAAADREGYLKEGVACYRIFINALLDLTDNRTAEGIEPPPQLHRRDGDDPYLVVAADKGTASFSDTANALAAEHGFWLDDAFASGGSAGYDHKGMGITARGAWESVKRHFRHLGKDIQNEDFTVVGIGDMGGDVFGNGMLLSEHIRLQAAFNHRHIFIDPNPNAAKSFDERKRLFQSGGGWEKYSRSQISQGGGVYERSAKSIAITPEVKAWLGIEAESLTPNELIRELLKADVELLYNGGIGTYIKAEAESHADARDKANDEVRVNGSELRAKVLGEGGNLGATQLGRIEYWQNGGRCCTDAIDNSAGVDCSDHEVNIKILLGEAVRAGRLPQEERDELLKQMTAEVAQLVLQDNYLQTQALSVAQLNPSGYLKTAANLIGYLEEHAALDRAVEFLPDAAEIQRRAAAGQGLSNPEVAVLLSYSKMHCQDAILGSDIPDDPNFLPALIRYFPAPLQQQYGTEMQHHYLKREIIASQLANRIINRMGPHFIQRCSEENQASVANVVRAYWLADILLDGEARFQAIQAFDNRLPAEAQMRLIADVAELISHVAGQLLRNRRPFGNLGSLITQYRAQTVEFMQQLPARIQAEEHPSIAEREARLSGYSVLSAQETAELARLPFAANVLAVVDLAADLGKPVETVAKAYFMLSERLNMSWIYRAIAKLPRGNQWQGQACLAIYEDATQIHLDLTRDFLQAGSNGHAAAKIAAARSQIADMQQYEPADLSMLAALVRNLSKIANPAEDAKRA</sequence>
<feature type="compositionally biased region" description="Low complexity" evidence="2">
    <location>
        <begin position="480"/>
        <end position="510"/>
    </location>
</feature>
<dbReference type="InterPro" id="IPR046346">
    <property type="entry name" value="Aminoacid_DH-like_N_sf"/>
</dbReference>
<dbReference type="Pfam" id="PF21074">
    <property type="entry name" value="GDH_C"/>
    <property type="match status" value="1"/>
</dbReference>
<feature type="domain" description="NAD-glutamate dehydrogenase ACT3" evidence="7">
    <location>
        <begin position="567"/>
        <end position="616"/>
    </location>
</feature>
<dbReference type="STRING" id="1795827.A7P95_03490"/>
<dbReference type="InterPro" id="IPR049056">
    <property type="entry name" value="NAD_Glu_DH_HM3"/>
</dbReference>
<evidence type="ECO:0000259" key="3">
    <source>
        <dbReference type="Pfam" id="PF05088"/>
    </source>
</evidence>
<dbReference type="InterPro" id="IPR049062">
    <property type="entry name" value="NAD_Glu_DH_ACT2"/>
</dbReference>
<gene>
    <name evidence="8" type="ORF">A7P95_03490</name>
</gene>
<dbReference type="Gene3D" id="3.40.50.720">
    <property type="entry name" value="NAD(P)-binding Rossmann-like Domain"/>
    <property type="match status" value="1"/>
</dbReference>
<evidence type="ECO:0000313" key="8">
    <source>
        <dbReference type="EMBL" id="OAM29289.1"/>
    </source>
</evidence>
<comment type="caution">
    <text evidence="8">The sequence shown here is derived from an EMBL/GenBank/DDBJ whole genome shotgun (WGS) entry which is preliminary data.</text>
</comment>
<feature type="domain" description="NAD-glutamate dehydrogenase catalytic" evidence="3">
    <location>
        <begin position="730"/>
        <end position="1223"/>
    </location>
</feature>
<dbReference type="InterPro" id="IPR049064">
    <property type="entry name" value="NAD_Glu_DH_ACT3"/>
</dbReference>
<dbReference type="InterPro" id="IPR048381">
    <property type="entry name" value="GDH_C"/>
</dbReference>
<dbReference type="GO" id="GO:0004352">
    <property type="term" value="F:glutamate dehydrogenase (NAD+) activity"/>
    <property type="evidence" value="ECO:0007669"/>
    <property type="project" value="InterPro"/>
</dbReference>
<evidence type="ECO:0000256" key="1">
    <source>
        <dbReference type="ARBA" id="ARBA00023002"/>
    </source>
</evidence>
<dbReference type="GO" id="GO:0006538">
    <property type="term" value="P:L-glutamate catabolic process"/>
    <property type="evidence" value="ECO:0007669"/>
    <property type="project" value="InterPro"/>
</dbReference>
<evidence type="ECO:0000256" key="2">
    <source>
        <dbReference type="SAM" id="MobiDB-lite"/>
    </source>
</evidence>
<evidence type="ECO:0000259" key="6">
    <source>
        <dbReference type="Pfam" id="PF21076"/>
    </source>
</evidence>
<dbReference type="InterPro" id="IPR024727">
    <property type="entry name" value="NAD_Glu_DH_N_ACT1"/>
</dbReference>
<evidence type="ECO:0000259" key="5">
    <source>
        <dbReference type="Pfam" id="PF21075"/>
    </source>
</evidence>
<dbReference type="Pfam" id="PF21077">
    <property type="entry name" value="GDH_ACT3"/>
    <property type="match status" value="1"/>
</dbReference>
<dbReference type="Pfam" id="PF21078">
    <property type="entry name" value="GDH_HM3"/>
    <property type="match status" value="1"/>
</dbReference>
<proteinExistence type="predicted"/>
<dbReference type="Pfam" id="PF21073">
    <property type="entry name" value="GDH_HM1"/>
    <property type="match status" value="1"/>
</dbReference>
<dbReference type="Pfam" id="PF21079">
    <property type="entry name" value="GDH_HM2"/>
    <property type="match status" value="1"/>
</dbReference>
<feature type="domain" description="NAD-specific glutamate dehydrogenase C-terminal" evidence="4">
    <location>
        <begin position="1268"/>
        <end position="1593"/>
    </location>
</feature>
<dbReference type="InterPro" id="IPR036291">
    <property type="entry name" value="NAD(P)-bd_dom_sf"/>
</dbReference>
<reference evidence="9" key="1">
    <citation type="submission" date="2016-05" db="EMBL/GenBank/DDBJ databases">
        <title>Draft genome of Corynebacterium afermentans subsp. afermentans LCDC 88199T.</title>
        <authorList>
            <person name="Bernier A.-M."/>
            <person name="Bernard K."/>
        </authorList>
    </citation>
    <scope>NUCLEOTIDE SEQUENCE [LARGE SCALE GENOMIC DNA]</scope>
    <source>
        <strain evidence="9">NML02-A-017</strain>
    </source>
</reference>
<dbReference type="Pfam" id="PF05088">
    <property type="entry name" value="Bac_GDH_CD"/>
    <property type="match status" value="1"/>
</dbReference>
<dbReference type="Pfam" id="PF21076">
    <property type="entry name" value="GDH_ACT2"/>
    <property type="match status" value="1"/>
</dbReference>
<dbReference type="PANTHER" id="PTHR43403:SF1">
    <property type="entry name" value="NAD-SPECIFIC GLUTAMATE DEHYDROGENASE"/>
    <property type="match status" value="1"/>
</dbReference>
<dbReference type="SUPFAM" id="SSF51735">
    <property type="entry name" value="NAD(P)-binding Rossmann-fold domains"/>
    <property type="match status" value="1"/>
</dbReference>
<dbReference type="InterPro" id="IPR049059">
    <property type="entry name" value="NAD_Glu_DH_HM1"/>
</dbReference>
<dbReference type="Proteomes" id="UP000077885">
    <property type="component" value="Unassembled WGS sequence"/>
</dbReference>
<dbReference type="Pfam" id="PF21075">
    <property type="entry name" value="GDH_ACT1"/>
    <property type="match status" value="1"/>
</dbReference>
<dbReference type="SUPFAM" id="SSF53223">
    <property type="entry name" value="Aminoacid dehydrogenase-like, N-terminal domain"/>
    <property type="match status" value="1"/>
</dbReference>
<keyword evidence="9" id="KW-1185">Reference proteome</keyword>
<protein>
    <submittedName>
        <fullName evidence="8">Glutamate dehydrogenase</fullName>
    </submittedName>
</protein>
<keyword evidence="1" id="KW-0560">Oxidoreductase</keyword>
<dbReference type="PIRSF" id="PIRSF036761">
    <property type="entry name" value="GDH_Mll4104"/>
    <property type="match status" value="1"/>
</dbReference>